<proteinExistence type="predicted"/>
<dbReference type="EMBL" id="CP092864">
    <property type="protein sequence ID" value="UYV63287.1"/>
    <property type="molecule type" value="Genomic_DNA"/>
</dbReference>
<evidence type="ECO:0000313" key="1">
    <source>
        <dbReference type="EMBL" id="UYV63287.1"/>
    </source>
</evidence>
<name>A0ABY6K6H3_9ARAC</name>
<protein>
    <submittedName>
        <fullName evidence="1">Uncharacterized protein</fullName>
    </submittedName>
</protein>
<gene>
    <name evidence="1" type="ORF">LAZ67_2003658</name>
</gene>
<organism evidence="1 2">
    <name type="scientific">Cordylochernes scorpioides</name>
    <dbReference type="NCBI Taxonomy" id="51811"/>
    <lineage>
        <taxon>Eukaryota</taxon>
        <taxon>Metazoa</taxon>
        <taxon>Ecdysozoa</taxon>
        <taxon>Arthropoda</taxon>
        <taxon>Chelicerata</taxon>
        <taxon>Arachnida</taxon>
        <taxon>Pseudoscorpiones</taxon>
        <taxon>Cheliferoidea</taxon>
        <taxon>Chernetidae</taxon>
        <taxon>Cordylochernes</taxon>
    </lineage>
</organism>
<dbReference type="Proteomes" id="UP001235939">
    <property type="component" value="Chromosome 02"/>
</dbReference>
<keyword evidence="2" id="KW-1185">Reference proteome</keyword>
<reference evidence="1 2" key="1">
    <citation type="submission" date="2022-01" db="EMBL/GenBank/DDBJ databases">
        <title>A chromosomal length assembly of Cordylochernes scorpioides.</title>
        <authorList>
            <person name="Zeh D."/>
            <person name="Zeh J."/>
        </authorList>
    </citation>
    <scope>NUCLEOTIDE SEQUENCE [LARGE SCALE GENOMIC DNA]</scope>
    <source>
        <strain evidence="1">IN4F17</strain>
        <tissue evidence="1">Whole Body</tissue>
    </source>
</reference>
<sequence>MVLVELYGVGNATISDYKKNSDAITNYASALDNEDGKSDENGRKQGFRRCGLHMVYVVT</sequence>
<evidence type="ECO:0000313" key="2">
    <source>
        <dbReference type="Proteomes" id="UP001235939"/>
    </source>
</evidence>
<accession>A0ABY6K6H3</accession>